<dbReference type="EMBL" id="CP035491">
    <property type="protein sequence ID" value="QAY72894.1"/>
    <property type="molecule type" value="Genomic_DNA"/>
</dbReference>
<dbReference type="AlphaFoldDB" id="A0A4P6FAR1"/>
<dbReference type="OrthoDB" id="68692at2"/>
<name>A0A4P6FAR1_9MICO</name>
<keyword evidence="2" id="KW-1185">Reference proteome</keyword>
<dbReference type="RefSeq" id="WP_129189621.1">
    <property type="nucleotide sequence ID" value="NZ_CP035491.1"/>
</dbReference>
<organism evidence="1 2">
    <name type="scientific">Agromyces protaetiae</name>
    <dbReference type="NCBI Taxonomy" id="2509455"/>
    <lineage>
        <taxon>Bacteria</taxon>
        <taxon>Bacillati</taxon>
        <taxon>Actinomycetota</taxon>
        <taxon>Actinomycetes</taxon>
        <taxon>Micrococcales</taxon>
        <taxon>Microbacteriaceae</taxon>
        <taxon>Agromyces</taxon>
    </lineage>
</organism>
<evidence type="ECO:0000313" key="1">
    <source>
        <dbReference type="EMBL" id="QAY72894.1"/>
    </source>
</evidence>
<dbReference type="Proteomes" id="UP000291259">
    <property type="component" value="Chromosome"/>
</dbReference>
<accession>A0A4P6FAR1</accession>
<proteinExistence type="predicted"/>
<protein>
    <submittedName>
        <fullName evidence="1">Uncharacterized protein</fullName>
    </submittedName>
</protein>
<reference evidence="1 2" key="1">
    <citation type="submission" date="2019-01" db="EMBL/GenBank/DDBJ databases">
        <title>Genome sequencing of strain FW100M-8.</title>
        <authorList>
            <person name="Heo J."/>
            <person name="Kim S.-J."/>
            <person name="Kim J.-S."/>
            <person name="Hong S.-B."/>
            <person name="Kwon S.-W."/>
        </authorList>
    </citation>
    <scope>NUCLEOTIDE SEQUENCE [LARGE SCALE GENOMIC DNA]</scope>
    <source>
        <strain evidence="1 2">FW100M-8</strain>
    </source>
</reference>
<sequence>MTVGRSADGWIAVRRDDGETVGYLEALTEDWSSVQPRNRLGHPVGAPTEYIAAEDLLIERGIAELAEPWRLDGGDTALSIAQLSPGGIVLRNALFAKALIPTDDIVVPWPDVDGRLERA</sequence>
<evidence type="ECO:0000313" key="2">
    <source>
        <dbReference type="Proteomes" id="UP000291259"/>
    </source>
</evidence>
<dbReference type="KEGG" id="agf:ET445_05600"/>
<gene>
    <name evidence="1" type="ORF">ET445_05600</name>
</gene>